<dbReference type="InterPro" id="IPR010090">
    <property type="entry name" value="Phage_tape_meas"/>
</dbReference>
<dbReference type="RefSeq" id="WP_111926318.1">
    <property type="nucleotide sequence ID" value="NZ_UAWG01000009.1"/>
</dbReference>
<name>A0A2X2YH89_CLOPF</name>
<dbReference type="Gene3D" id="1.20.5.300">
    <property type="match status" value="1"/>
</dbReference>
<dbReference type="Proteomes" id="UP000249986">
    <property type="component" value="Unassembled WGS sequence"/>
</dbReference>
<keyword evidence="2" id="KW-0175">Coiled coil</keyword>
<dbReference type="AlphaFoldDB" id="A0A2X2YH89"/>
<keyword evidence="1" id="KW-1188">Viral release from host cell</keyword>
<dbReference type="NCBIfam" id="TIGR01760">
    <property type="entry name" value="tape_meas_TP901"/>
    <property type="match status" value="1"/>
</dbReference>
<feature type="coiled-coil region" evidence="2">
    <location>
        <begin position="740"/>
        <end position="774"/>
    </location>
</feature>
<evidence type="ECO:0000313" key="4">
    <source>
        <dbReference type="EMBL" id="SQB59885.1"/>
    </source>
</evidence>
<protein>
    <submittedName>
        <fullName evidence="4">Phage tail tape measure protein, TP901 family, core region domain protein</fullName>
    </submittedName>
</protein>
<proteinExistence type="predicted"/>
<dbReference type="PANTHER" id="PTHR37813:SF1">
    <property type="entry name" value="FELS-2 PROPHAGE PROTEIN"/>
    <property type="match status" value="1"/>
</dbReference>
<reference evidence="4 5" key="1">
    <citation type="submission" date="2018-06" db="EMBL/GenBank/DDBJ databases">
        <authorList>
            <consortium name="Pathogen Informatics"/>
            <person name="Doyle S."/>
        </authorList>
    </citation>
    <scope>NUCLEOTIDE SEQUENCE [LARGE SCALE GENOMIC DNA]</scope>
    <source>
        <strain evidence="4 5">NCTC10719</strain>
    </source>
</reference>
<dbReference type="PANTHER" id="PTHR37813">
    <property type="entry name" value="FELS-2 PROPHAGE PROTEIN"/>
    <property type="match status" value="1"/>
</dbReference>
<evidence type="ECO:0000259" key="3">
    <source>
        <dbReference type="Pfam" id="PF10145"/>
    </source>
</evidence>
<accession>A0A2X2YH89</accession>
<sequence>MQEEYNKVNSSVENGAKRIQGYETQLNKTEAEINKTTNSINKFNKEIKKNGGAIDSASFNVQKLGTHMQKAGKAISSVGDKLTTHISMPLAGVATAAGYVGMEFEAKMSRVKAISGATGEEFNKLEEQALQLGQATAFSASECADGMENLASAGFSVNETMEAMPGLLDLAASSGEDLATSSDIAASTLRGFGLEASKAGHVADVLAKNASATNAAVADTGEAMKYVAPNAKAAGLSLEEVTAAIGELSNAGIKGSQAGTTLRTALVRLAKPADPAAEAMKQIGFNAFDSAGKMKPLSTIVGELNEKTKNLTDEQKQNTIATIFGTEALSGMTVLMQNGKEGLDGLTGELKNCDGAAKEMATTMQDNTKASIEQAFGALETAGIKALKAAAPMIKEVAEKVGELADKFSSLSPETQEFIVKAGMAAIALPPLVSGLGKTISGAGTLIKVGGKLATGLGLISTGAEVASVATTGVAAAAEGATLATGAAGVAATGLGATLASVAAPIAIGVGAIAAIGYAGYKTYKHLTSEATPAVDLFADKAVYSTQKVSTAHGEMTTQVQTGTIKISESTKKAVQSYLDMDKKASSSLMDLRINSDKFTKETKNKVIKNFEDMSKKSSNLSEEQRQNMTVDFKKLVSDTGTLTDQNKREIIKHYSDMVNGTKNLSNKQKSEIIKNFQETLDQSTSITKEQSQTLQKIYSDMSSKIKTGIDSKRDEDLKSQKDFFEKSNALTTQEEQEILQKTTDAWNKKKENIDNLQKQINDIIQKAADEHRQITDSEAKDIDSIQKQMKEDAIKTLSENEVQAKVILERMKGNDERITAEEASQHIKELNKSRDEAVKIANDECDKRIAQIIKMRDETGVISSEQADKLIQDAKKSRDQTVSAAEETRNQAVDKIKSMNSQISENVNTTTGEVKSRWNQIKDWWDNWHPVKKVFEIFTQHSGDNESSVEHNWTGDSYFKGGYTTLHENGYELYNLPQGTRIYNHESSEALVQEAARQTVQGVIDNFASKLESIIGNTSNTKSNNPAKNINIKTDLHIGTLSEVSKFELEHMLDERDKKIVNQIAESLDIH</sequence>
<gene>
    <name evidence="4" type="ORF">NCTC10719_01428</name>
</gene>
<evidence type="ECO:0000313" key="5">
    <source>
        <dbReference type="Proteomes" id="UP000249986"/>
    </source>
</evidence>
<organism evidence="4 5">
    <name type="scientific">Clostridium perfringens</name>
    <dbReference type="NCBI Taxonomy" id="1502"/>
    <lineage>
        <taxon>Bacteria</taxon>
        <taxon>Bacillati</taxon>
        <taxon>Bacillota</taxon>
        <taxon>Clostridia</taxon>
        <taxon>Eubacteriales</taxon>
        <taxon>Clostridiaceae</taxon>
        <taxon>Clostridium</taxon>
    </lineage>
</organism>
<evidence type="ECO:0000256" key="2">
    <source>
        <dbReference type="SAM" id="Coils"/>
    </source>
</evidence>
<feature type="domain" description="Phage tail tape measure protein" evidence="3">
    <location>
        <begin position="127"/>
        <end position="325"/>
    </location>
</feature>
<evidence type="ECO:0000256" key="1">
    <source>
        <dbReference type="ARBA" id="ARBA00022612"/>
    </source>
</evidence>
<feature type="coiled-coil region" evidence="2">
    <location>
        <begin position="12"/>
        <end position="46"/>
    </location>
</feature>
<dbReference type="Pfam" id="PF10145">
    <property type="entry name" value="PhageMin_Tail"/>
    <property type="match status" value="1"/>
</dbReference>
<dbReference type="EMBL" id="UAWG01000009">
    <property type="protein sequence ID" value="SQB59885.1"/>
    <property type="molecule type" value="Genomic_DNA"/>
</dbReference>